<evidence type="ECO:0000313" key="9">
    <source>
        <dbReference type="Proteomes" id="UP001589890"/>
    </source>
</evidence>
<dbReference type="PANTHER" id="PTHR33406">
    <property type="entry name" value="MEMBRANE PROTEIN MJ1562-RELATED"/>
    <property type="match status" value="1"/>
</dbReference>
<feature type="transmembrane region" description="Helical" evidence="6">
    <location>
        <begin position="641"/>
        <end position="666"/>
    </location>
</feature>
<reference evidence="8 9" key="1">
    <citation type="submission" date="2024-09" db="EMBL/GenBank/DDBJ databases">
        <authorList>
            <person name="Sun Q."/>
            <person name="Mori K."/>
        </authorList>
    </citation>
    <scope>NUCLEOTIDE SEQUENCE [LARGE SCALE GENOMIC DNA]</scope>
    <source>
        <strain evidence="8 9">CGMCC 1.15906</strain>
    </source>
</reference>
<name>A0ABV6QK44_9ACTN</name>
<evidence type="ECO:0000256" key="6">
    <source>
        <dbReference type="SAM" id="Phobius"/>
    </source>
</evidence>
<dbReference type="PANTHER" id="PTHR33406:SF13">
    <property type="entry name" value="MEMBRANE PROTEIN YDFJ"/>
    <property type="match status" value="1"/>
</dbReference>
<keyword evidence="5 6" id="KW-0472">Membrane</keyword>
<dbReference type="Proteomes" id="UP001589890">
    <property type="component" value="Unassembled WGS sequence"/>
</dbReference>
<keyword evidence="3 6" id="KW-0812">Transmembrane</keyword>
<dbReference type="SUPFAM" id="SSF82866">
    <property type="entry name" value="Multidrug efflux transporter AcrB transmembrane domain"/>
    <property type="match status" value="2"/>
</dbReference>
<proteinExistence type="predicted"/>
<gene>
    <name evidence="8" type="ORF">ACFFGN_13050</name>
</gene>
<protein>
    <submittedName>
        <fullName evidence="8">MMPL family transporter</fullName>
    </submittedName>
</protein>
<keyword evidence="9" id="KW-1185">Reference proteome</keyword>
<feature type="transmembrane region" description="Helical" evidence="6">
    <location>
        <begin position="533"/>
        <end position="550"/>
    </location>
</feature>
<evidence type="ECO:0000256" key="4">
    <source>
        <dbReference type="ARBA" id="ARBA00022989"/>
    </source>
</evidence>
<evidence type="ECO:0000256" key="3">
    <source>
        <dbReference type="ARBA" id="ARBA00022692"/>
    </source>
</evidence>
<dbReference type="InterPro" id="IPR000731">
    <property type="entry name" value="SSD"/>
</dbReference>
<feature type="domain" description="SSD" evidence="7">
    <location>
        <begin position="190"/>
        <end position="315"/>
    </location>
</feature>
<comment type="subcellular location">
    <subcellularLocation>
        <location evidence="1">Cell membrane</location>
        <topology evidence="1">Multi-pass membrane protein</topology>
    </subcellularLocation>
</comment>
<keyword evidence="2" id="KW-1003">Cell membrane</keyword>
<keyword evidence="4 6" id="KW-1133">Transmembrane helix</keyword>
<dbReference type="RefSeq" id="WP_380046946.1">
    <property type="nucleotide sequence ID" value="NZ_JBHLTC010000014.1"/>
</dbReference>
<feature type="transmembrane region" description="Helical" evidence="6">
    <location>
        <begin position="607"/>
        <end position="629"/>
    </location>
</feature>
<feature type="transmembrane region" description="Helical" evidence="6">
    <location>
        <begin position="505"/>
        <end position="526"/>
    </location>
</feature>
<evidence type="ECO:0000313" key="8">
    <source>
        <dbReference type="EMBL" id="MFC0624999.1"/>
    </source>
</evidence>
<organism evidence="8 9">
    <name type="scientific">Kribbella deserti</name>
    <dbReference type="NCBI Taxonomy" id="1926257"/>
    <lineage>
        <taxon>Bacteria</taxon>
        <taxon>Bacillati</taxon>
        <taxon>Actinomycetota</taxon>
        <taxon>Actinomycetes</taxon>
        <taxon>Propionibacteriales</taxon>
        <taxon>Kribbellaceae</taxon>
        <taxon>Kribbella</taxon>
    </lineage>
</organism>
<feature type="transmembrane region" description="Helical" evidence="6">
    <location>
        <begin position="216"/>
        <end position="237"/>
    </location>
</feature>
<dbReference type="Pfam" id="PF03176">
    <property type="entry name" value="MMPL"/>
    <property type="match status" value="2"/>
</dbReference>
<feature type="transmembrane region" description="Helical" evidence="6">
    <location>
        <begin position="562"/>
        <end position="586"/>
    </location>
</feature>
<dbReference type="InterPro" id="IPR004869">
    <property type="entry name" value="MMPL_dom"/>
</dbReference>
<evidence type="ECO:0000256" key="1">
    <source>
        <dbReference type="ARBA" id="ARBA00004651"/>
    </source>
</evidence>
<evidence type="ECO:0000259" key="7">
    <source>
        <dbReference type="PROSITE" id="PS50156"/>
    </source>
</evidence>
<evidence type="ECO:0000256" key="2">
    <source>
        <dbReference type="ARBA" id="ARBA00022475"/>
    </source>
</evidence>
<feature type="transmembrane region" description="Helical" evidence="6">
    <location>
        <begin position="166"/>
        <end position="185"/>
    </location>
</feature>
<comment type="caution">
    <text evidence="8">The sequence shown here is derived from an EMBL/GenBank/DDBJ whole genome shotgun (WGS) entry which is preliminary data.</text>
</comment>
<dbReference type="EMBL" id="JBHLTC010000014">
    <property type="protein sequence ID" value="MFC0624999.1"/>
    <property type="molecule type" value="Genomic_DNA"/>
</dbReference>
<feature type="transmembrane region" description="Helical" evidence="6">
    <location>
        <begin position="265"/>
        <end position="284"/>
    </location>
</feature>
<evidence type="ECO:0000256" key="5">
    <source>
        <dbReference type="ARBA" id="ARBA00023136"/>
    </source>
</evidence>
<accession>A0ABV6QK44</accession>
<dbReference type="InterPro" id="IPR050545">
    <property type="entry name" value="Mycobact_MmpL"/>
</dbReference>
<feature type="transmembrane region" description="Helical" evidence="6">
    <location>
        <begin position="349"/>
        <end position="369"/>
    </location>
</feature>
<dbReference type="PROSITE" id="PS50156">
    <property type="entry name" value="SSD"/>
    <property type="match status" value="1"/>
</dbReference>
<feature type="transmembrane region" description="Helical" evidence="6">
    <location>
        <begin position="290"/>
        <end position="317"/>
    </location>
</feature>
<sequence>MRHAGLAVALWVLTLVAVTLGSSLIGDDYRNDNSLPGTESQRVVDTFREHAPQGSPDTVQIVLHDQGGLAQPTTRAAVTAMLAEVRKLPHVAAVADPYAAQGSISRDGTTAYSTVELDAAGTDIPVEDMRAIMITAQRAATEGLQVELGGDLIRGAIESEGGASEGAGLLAALVILVFLFGSLLAASLPLLTAVFAVGSTLGLLVMASHLVKIPDYTAPVMMLVGLGVGIDYALLIFSRYRGELLKGQSRNEAASTALDTAGRSVMFAGCTVVIALLGLFALGLGSLQGLALGVTLTVLMTMFAAVTLLPALLTLFGRRIEGRIRKRAEKSRRESGAGWRKLAAAVQRAPWLALTVATAALVLLSLPALGMRLGFADAGTDAPEKTSRKAYDLLAQGFGAGFNGPLIIVAEGNSAAVAAVSKALPGTPGVAAVTAPQTLPDGKVSTLLLFPTSAPQDEATSELVDRLRTSVLPPISAQTGATYFVGGATAAADDFAGAVSSRLPIFVGVVVGLSALLLLVVFRSILVPLKAALLNLLSIGASLGVITLVFQEGWFGAQPGPIEAFVPVMIFAIVFGLSMDYEVFLISRIHEEWRRTGDPVQSVREGLANTGTVITAAAAIMIVVFGAFLLSPDRMLQQFGLGLAVAVLLDALVIRCLIVPAIMRLFGNRAWWLPRKLDRVLPKIALERD</sequence>
<dbReference type="Gene3D" id="1.20.1640.10">
    <property type="entry name" value="Multidrug efflux transporter AcrB transmembrane domain"/>
    <property type="match status" value="2"/>
</dbReference>